<organism evidence="1 2">
    <name type="scientific">Dovyalis caffra</name>
    <dbReference type="NCBI Taxonomy" id="77055"/>
    <lineage>
        <taxon>Eukaryota</taxon>
        <taxon>Viridiplantae</taxon>
        <taxon>Streptophyta</taxon>
        <taxon>Embryophyta</taxon>
        <taxon>Tracheophyta</taxon>
        <taxon>Spermatophyta</taxon>
        <taxon>Magnoliopsida</taxon>
        <taxon>eudicotyledons</taxon>
        <taxon>Gunneridae</taxon>
        <taxon>Pentapetalae</taxon>
        <taxon>rosids</taxon>
        <taxon>fabids</taxon>
        <taxon>Malpighiales</taxon>
        <taxon>Salicaceae</taxon>
        <taxon>Flacourtieae</taxon>
        <taxon>Dovyalis</taxon>
    </lineage>
</organism>
<comment type="caution">
    <text evidence="1">The sequence shown here is derived from an EMBL/GenBank/DDBJ whole genome shotgun (WGS) entry which is preliminary data.</text>
</comment>
<feature type="non-terminal residue" evidence="1">
    <location>
        <position position="1"/>
    </location>
</feature>
<dbReference type="Proteomes" id="UP001314170">
    <property type="component" value="Unassembled WGS sequence"/>
</dbReference>
<proteinExistence type="predicted"/>
<evidence type="ECO:0000313" key="1">
    <source>
        <dbReference type="EMBL" id="CAK7354334.1"/>
    </source>
</evidence>
<gene>
    <name evidence="1" type="ORF">DCAF_LOCUS25183</name>
</gene>
<name>A0AAV1SMP9_9ROSI</name>
<dbReference type="AlphaFoldDB" id="A0AAV1SMP9"/>
<sequence length="100" mass="11226">YKIDILPSPLAKAAKTWANVPASFPSIQSPKEIDSIAQARLRCFIFCQWEALIAWPQCGRLLLPSCSILTIHSRSNHLSGIKLRITFTWASLEVLNTLFT</sequence>
<accession>A0AAV1SMP9</accession>
<evidence type="ECO:0000313" key="2">
    <source>
        <dbReference type="Proteomes" id="UP001314170"/>
    </source>
</evidence>
<reference evidence="1 2" key="1">
    <citation type="submission" date="2024-01" db="EMBL/GenBank/DDBJ databases">
        <authorList>
            <person name="Waweru B."/>
        </authorList>
    </citation>
    <scope>NUCLEOTIDE SEQUENCE [LARGE SCALE GENOMIC DNA]</scope>
</reference>
<keyword evidence="2" id="KW-1185">Reference proteome</keyword>
<protein>
    <submittedName>
        <fullName evidence="1">Uncharacterized protein</fullName>
    </submittedName>
</protein>
<dbReference type="EMBL" id="CAWUPB010001194">
    <property type="protein sequence ID" value="CAK7354334.1"/>
    <property type="molecule type" value="Genomic_DNA"/>
</dbReference>